<protein>
    <submittedName>
        <fullName evidence="1">Uncharacterized protein</fullName>
    </submittedName>
</protein>
<evidence type="ECO:0000313" key="1">
    <source>
        <dbReference type="EMBL" id="MBD1384322.1"/>
    </source>
</evidence>
<dbReference type="EMBL" id="JACWMW010000001">
    <property type="protein sequence ID" value="MBD1384322.1"/>
    <property type="molecule type" value="Genomic_DNA"/>
</dbReference>
<gene>
    <name evidence="1" type="ORF">IDJ75_03460</name>
</gene>
<proteinExistence type="predicted"/>
<reference evidence="1 2" key="1">
    <citation type="submission" date="2020-09" db="EMBL/GenBank/DDBJ databases">
        <title>Novel species of Mucilaginibacter isolated from a glacier on the Tibetan Plateau.</title>
        <authorList>
            <person name="Liu Q."/>
            <person name="Xin Y.-H."/>
        </authorList>
    </citation>
    <scope>NUCLEOTIDE SEQUENCE [LARGE SCALE GENOMIC DNA]</scope>
    <source>
        <strain evidence="1 2">CGMCC 1.13878</strain>
    </source>
</reference>
<name>A0ABR7X151_9SPHI</name>
<dbReference type="Proteomes" id="UP000618754">
    <property type="component" value="Unassembled WGS sequence"/>
</dbReference>
<organism evidence="1 2">
    <name type="scientific">Mucilaginibacter rigui</name>
    <dbReference type="NCBI Taxonomy" id="534635"/>
    <lineage>
        <taxon>Bacteria</taxon>
        <taxon>Pseudomonadati</taxon>
        <taxon>Bacteroidota</taxon>
        <taxon>Sphingobacteriia</taxon>
        <taxon>Sphingobacteriales</taxon>
        <taxon>Sphingobacteriaceae</taxon>
        <taxon>Mucilaginibacter</taxon>
    </lineage>
</organism>
<evidence type="ECO:0000313" key="2">
    <source>
        <dbReference type="Proteomes" id="UP000618754"/>
    </source>
</evidence>
<dbReference type="RefSeq" id="WP_191174204.1">
    <property type="nucleotide sequence ID" value="NZ_JACWMW010000001.1"/>
</dbReference>
<keyword evidence="2" id="KW-1185">Reference proteome</keyword>
<accession>A0ABR7X151</accession>
<sequence>MKEQQPAGVLWESNPTVYTVSPDEVLPAYGIFHYVYKKGQKATGVFFC</sequence>
<comment type="caution">
    <text evidence="1">The sequence shown here is derived from an EMBL/GenBank/DDBJ whole genome shotgun (WGS) entry which is preliminary data.</text>
</comment>